<organism evidence="1 2">
    <name type="scientific">Protopolystoma xenopodis</name>
    <dbReference type="NCBI Taxonomy" id="117903"/>
    <lineage>
        <taxon>Eukaryota</taxon>
        <taxon>Metazoa</taxon>
        <taxon>Spiralia</taxon>
        <taxon>Lophotrochozoa</taxon>
        <taxon>Platyhelminthes</taxon>
        <taxon>Monogenea</taxon>
        <taxon>Polyopisthocotylea</taxon>
        <taxon>Polystomatidea</taxon>
        <taxon>Polystomatidae</taxon>
        <taxon>Protopolystoma</taxon>
    </lineage>
</organism>
<evidence type="ECO:0000313" key="1">
    <source>
        <dbReference type="EMBL" id="VEL29886.1"/>
    </source>
</evidence>
<dbReference type="Proteomes" id="UP000784294">
    <property type="component" value="Unassembled WGS sequence"/>
</dbReference>
<proteinExistence type="predicted"/>
<gene>
    <name evidence="1" type="ORF">PXEA_LOCUS23326</name>
</gene>
<sequence length="70" mass="7777">MPSIKPSTARSRVITIHTSPISDRFFRRTSPKASPLIAADRLRDAPTELKALARPLPQGHFDLAKTPMKL</sequence>
<protein>
    <submittedName>
        <fullName evidence="1">Uncharacterized protein</fullName>
    </submittedName>
</protein>
<keyword evidence="2" id="KW-1185">Reference proteome</keyword>
<reference evidence="1" key="1">
    <citation type="submission" date="2018-11" db="EMBL/GenBank/DDBJ databases">
        <authorList>
            <consortium name="Pathogen Informatics"/>
        </authorList>
    </citation>
    <scope>NUCLEOTIDE SEQUENCE</scope>
</reference>
<name>A0A3S5AVX7_9PLAT</name>
<evidence type="ECO:0000313" key="2">
    <source>
        <dbReference type="Proteomes" id="UP000784294"/>
    </source>
</evidence>
<comment type="caution">
    <text evidence="1">The sequence shown here is derived from an EMBL/GenBank/DDBJ whole genome shotgun (WGS) entry which is preliminary data.</text>
</comment>
<accession>A0A3S5AVX7</accession>
<dbReference type="EMBL" id="CAAALY010107303">
    <property type="protein sequence ID" value="VEL29886.1"/>
    <property type="molecule type" value="Genomic_DNA"/>
</dbReference>
<dbReference type="AlphaFoldDB" id="A0A3S5AVX7"/>